<keyword evidence="2" id="KW-1185">Reference proteome</keyword>
<gene>
    <name evidence="1" type="ORF">L3Q82_004536</name>
</gene>
<name>A0ACB8VH21_9TELE</name>
<protein>
    <submittedName>
        <fullName evidence="1">Uncharacterized protein</fullName>
    </submittedName>
</protein>
<evidence type="ECO:0000313" key="2">
    <source>
        <dbReference type="Proteomes" id="UP000831701"/>
    </source>
</evidence>
<dbReference type="EMBL" id="CM041551">
    <property type="protein sequence ID" value="KAI3354811.1"/>
    <property type="molecule type" value="Genomic_DNA"/>
</dbReference>
<sequence length="359" mass="41042">MGFNTPTGHYEYLVMPFGLTNAPAVFQGFINEVLREYLNDFVFVYLDDILIFSPDPATHQRHVRQVLSRLLENKLFVKAEKCEFHGSSVSFLGFVVPCPRTTLRWTPRTVSAVSNWPNWPPLTSRKKVQQFLGFANFYRKFIRNFSAVAAPLHALTSPQKVTFQWGPEAEGAFQRLKKLFTTALVLTMPDPKLQFIVEVDASNEGVGAVLSQQSPKDNRIHPCAFLSRKLSSAEKNYDVGNRELLAIKVALEEWRHWLEGAEQPFLVWTDHKNLGYLKSAKRLNSRQARWALFFFFSRFRFTLSYRPGSQNAKPDALSRLACMIRNRLPKNRSLSYHLCLNCVCGQAAFLVAFPRQGSG</sequence>
<accession>A0ACB8VH21</accession>
<comment type="caution">
    <text evidence="1">The sequence shown here is derived from an EMBL/GenBank/DDBJ whole genome shotgun (WGS) entry which is preliminary data.</text>
</comment>
<evidence type="ECO:0000313" key="1">
    <source>
        <dbReference type="EMBL" id="KAI3354811.1"/>
    </source>
</evidence>
<organism evidence="1 2">
    <name type="scientific">Scortum barcoo</name>
    <name type="common">barcoo grunter</name>
    <dbReference type="NCBI Taxonomy" id="214431"/>
    <lineage>
        <taxon>Eukaryota</taxon>
        <taxon>Metazoa</taxon>
        <taxon>Chordata</taxon>
        <taxon>Craniata</taxon>
        <taxon>Vertebrata</taxon>
        <taxon>Euteleostomi</taxon>
        <taxon>Actinopterygii</taxon>
        <taxon>Neopterygii</taxon>
        <taxon>Teleostei</taxon>
        <taxon>Neoteleostei</taxon>
        <taxon>Acanthomorphata</taxon>
        <taxon>Eupercaria</taxon>
        <taxon>Centrarchiformes</taxon>
        <taxon>Terapontoidei</taxon>
        <taxon>Terapontidae</taxon>
        <taxon>Scortum</taxon>
    </lineage>
</organism>
<proteinExistence type="predicted"/>
<dbReference type="Proteomes" id="UP000831701">
    <property type="component" value="Chromosome 21"/>
</dbReference>
<reference evidence="1" key="1">
    <citation type="submission" date="2022-04" db="EMBL/GenBank/DDBJ databases">
        <title>Jade perch genome.</title>
        <authorList>
            <person name="Chao B."/>
        </authorList>
    </citation>
    <scope>NUCLEOTIDE SEQUENCE</scope>
    <source>
        <strain evidence="1">CB-2022</strain>
    </source>
</reference>